<comment type="similarity">
    <text evidence="1">Belongs to the complex I 30 kDa subunit family.</text>
</comment>
<reference evidence="4" key="1">
    <citation type="journal article" date="2020" name="mSystems">
        <title>Genome- and Community-Level Interaction Insights into Carbon Utilization and Element Cycling Functions of Hydrothermarchaeota in Hydrothermal Sediment.</title>
        <authorList>
            <person name="Zhou Z."/>
            <person name="Liu Y."/>
            <person name="Xu W."/>
            <person name="Pan J."/>
            <person name="Luo Z.H."/>
            <person name="Li M."/>
        </authorList>
    </citation>
    <scope>NUCLEOTIDE SEQUENCE [LARGE SCALE GENOMIC DNA]</scope>
    <source>
        <strain evidence="4">SpSt-1</strain>
        <strain evidence="3">SpSt-1121</strain>
    </source>
</reference>
<evidence type="ECO:0000256" key="1">
    <source>
        <dbReference type="ARBA" id="ARBA00007569"/>
    </source>
</evidence>
<name>A0A7C5UZ12_9CREN</name>
<evidence type="ECO:0000259" key="2">
    <source>
        <dbReference type="Pfam" id="PF00329"/>
    </source>
</evidence>
<dbReference type="Gene3D" id="3.30.460.80">
    <property type="entry name" value="NADH:ubiquinone oxidoreductase, 30kDa subunit"/>
    <property type="match status" value="1"/>
</dbReference>
<dbReference type="InterPro" id="IPR001268">
    <property type="entry name" value="NADH_UbQ_OxRdtase_30kDa_su"/>
</dbReference>
<dbReference type="EMBL" id="DRUB01000176">
    <property type="protein sequence ID" value="HHR96901.1"/>
    <property type="molecule type" value="Genomic_DNA"/>
</dbReference>
<sequence length="150" mass="16960">MSKIREIEDILANYIVKKDVVKPNRPVFYIDANNVRDVIALLKQHLGDEAIYISNIIGVDKVSDGVIEVNYFIHLIPFSNTIVIKTSISRDNPKIPSIIDLLPGAYSGECETYDLLGVEFMGNKYLRRSFFVPTDVASKNIFPLRKDAKV</sequence>
<dbReference type="SUPFAM" id="SSF143243">
    <property type="entry name" value="Nqo5-like"/>
    <property type="match status" value="1"/>
</dbReference>
<dbReference type="AlphaFoldDB" id="A0A7C5UZ12"/>
<evidence type="ECO:0000313" key="3">
    <source>
        <dbReference type="EMBL" id="HHP82419.1"/>
    </source>
</evidence>
<dbReference type="PANTHER" id="PTHR10884">
    <property type="entry name" value="NADH DEHYDROGENASE UBIQUINONE IRON-SULFUR PROTEIN 3"/>
    <property type="match status" value="1"/>
</dbReference>
<protein>
    <submittedName>
        <fullName evidence="4">NADH-quinone oxidoreductase subunit C</fullName>
    </submittedName>
</protein>
<gene>
    <name evidence="4" type="ORF">ENL47_08945</name>
    <name evidence="3" type="ORF">ENM84_07130</name>
</gene>
<dbReference type="EMBL" id="DRZI01000305">
    <property type="protein sequence ID" value="HHP82419.1"/>
    <property type="molecule type" value="Genomic_DNA"/>
</dbReference>
<dbReference type="GO" id="GO:0008137">
    <property type="term" value="F:NADH dehydrogenase (ubiquinone) activity"/>
    <property type="evidence" value="ECO:0007669"/>
    <property type="project" value="InterPro"/>
</dbReference>
<feature type="domain" description="NADH:ubiquinone oxidoreductase 30kDa subunit" evidence="2">
    <location>
        <begin position="29"/>
        <end position="149"/>
    </location>
</feature>
<comment type="caution">
    <text evidence="4">The sequence shown here is derived from an EMBL/GenBank/DDBJ whole genome shotgun (WGS) entry which is preliminary data.</text>
</comment>
<proteinExistence type="inferred from homology"/>
<dbReference type="InterPro" id="IPR037232">
    <property type="entry name" value="NADH_quin_OxRdtase_su_C/D-like"/>
</dbReference>
<accession>A0A7C5UZ12</accession>
<organism evidence="4">
    <name type="scientific">Ignisphaera aggregans</name>
    <dbReference type="NCBI Taxonomy" id="334771"/>
    <lineage>
        <taxon>Archaea</taxon>
        <taxon>Thermoproteota</taxon>
        <taxon>Thermoprotei</taxon>
        <taxon>Desulfurococcales</taxon>
        <taxon>Desulfurococcaceae</taxon>
        <taxon>Ignisphaera</taxon>
    </lineage>
</organism>
<dbReference type="Pfam" id="PF00329">
    <property type="entry name" value="Complex1_30kDa"/>
    <property type="match status" value="1"/>
</dbReference>
<dbReference type="PANTHER" id="PTHR10884:SF14">
    <property type="entry name" value="NADH DEHYDROGENASE [UBIQUINONE] IRON-SULFUR PROTEIN 3, MITOCHONDRIAL"/>
    <property type="match status" value="1"/>
</dbReference>
<evidence type="ECO:0000313" key="4">
    <source>
        <dbReference type="EMBL" id="HHR96901.1"/>
    </source>
</evidence>